<protein>
    <submittedName>
        <fullName evidence="5">NADP-dependent 3-hydroxy acid dehydrogenase YdfG</fullName>
    </submittedName>
</protein>
<sequence>MNTLNEKIVLITGASSGIGAATAKKFAAAGAKVGIAARRTDRLEALKLEIEQAGGQALSLQMDVTDKVSVEASVNALLDTWGRLDIVFNNAGVMPMSGIDEFKTDEWENMVDVNIKGVLNVTAAVLPSMIKQHSGHIVNTSSVAGRRLFGQGFAVYSATKYAVSAFTEGLRMEISKAHNIRVTSIQPGATESELLNSTTSEGYKEMTTTFSGQMTLLAASDIADAVVFATSAPEHVNVAELYVLPTSQF</sequence>
<dbReference type="SUPFAM" id="SSF51735">
    <property type="entry name" value="NAD(P)-binding Rossmann-fold domains"/>
    <property type="match status" value="1"/>
</dbReference>
<evidence type="ECO:0000256" key="3">
    <source>
        <dbReference type="RuleBase" id="RU000363"/>
    </source>
</evidence>
<dbReference type="InterPro" id="IPR020904">
    <property type="entry name" value="Sc_DH/Rdtase_CS"/>
</dbReference>
<evidence type="ECO:0000256" key="1">
    <source>
        <dbReference type="ARBA" id="ARBA00006484"/>
    </source>
</evidence>
<feature type="domain" description="Ketoreductase" evidence="4">
    <location>
        <begin position="7"/>
        <end position="192"/>
    </location>
</feature>
<dbReference type="EMBL" id="QNRH01000012">
    <property type="protein sequence ID" value="RBO90533.1"/>
    <property type="molecule type" value="Genomic_DNA"/>
</dbReference>
<name>A0A366DKC7_9HYPH</name>
<dbReference type="PANTHER" id="PTHR43115:SF4">
    <property type="entry name" value="DEHYDROGENASE_REDUCTASE SDR FAMILY MEMBER 11"/>
    <property type="match status" value="1"/>
</dbReference>
<keyword evidence="6" id="KW-1185">Reference proteome</keyword>
<dbReference type="GO" id="GO:0016616">
    <property type="term" value="F:oxidoreductase activity, acting on the CH-OH group of donors, NAD or NADP as acceptor"/>
    <property type="evidence" value="ECO:0007669"/>
    <property type="project" value="UniProtKB-ARBA"/>
</dbReference>
<dbReference type="SMART" id="SM00822">
    <property type="entry name" value="PKS_KR"/>
    <property type="match status" value="1"/>
</dbReference>
<comment type="caution">
    <text evidence="5">The sequence shown here is derived from an EMBL/GenBank/DDBJ whole genome shotgun (WGS) entry which is preliminary data.</text>
</comment>
<dbReference type="Proteomes" id="UP000252893">
    <property type="component" value="Unassembled WGS sequence"/>
</dbReference>
<dbReference type="PROSITE" id="PS00061">
    <property type="entry name" value="ADH_SHORT"/>
    <property type="match status" value="1"/>
</dbReference>
<dbReference type="InterPro" id="IPR002347">
    <property type="entry name" value="SDR_fam"/>
</dbReference>
<dbReference type="PRINTS" id="PR00081">
    <property type="entry name" value="GDHRDH"/>
</dbReference>
<dbReference type="AlphaFoldDB" id="A0A366DKC7"/>
<organism evidence="5 6">
    <name type="scientific">Pseudochrobactrum asaccharolyticum</name>
    <dbReference type="NCBI Taxonomy" id="354351"/>
    <lineage>
        <taxon>Bacteria</taxon>
        <taxon>Pseudomonadati</taxon>
        <taxon>Pseudomonadota</taxon>
        <taxon>Alphaproteobacteria</taxon>
        <taxon>Hyphomicrobiales</taxon>
        <taxon>Brucellaceae</taxon>
        <taxon>Pseudochrobactrum</taxon>
    </lineage>
</organism>
<reference evidence="5 6" key="1">
    <citation type="submission" date="2018-06" db="EMBL/GenBank/DDBJ databases">
        <title>Genomic Encyclopedia of Type Strains, Phase IV (KMG-IV): sequencing the most valuable type-strain genomes for metagenomic binning, comparative biology and taxonomic classification.</title>
        <authorList>
            <person name="Goeker M."/>
        </authorList>
    </citation>
    <scope>NUCLEOTIDE SEQUENCE [LARGE SCALE GENOMIC DNA]</scope>
    <source>
        <strain evidence="5 6">DSM 25619</strain>
    </source>
</reference>
<gene>
    <name evidence="5" type="ORF">DFR47_1122</name>
</gene>
<keyword evidence="2" id="KW-0560">Oxidoreductase</keyword>
<evidence type="ECO:0000313" key="6">
    <source>
        <dbReference type="Proteomes" id="UP000252893"/>
    </source>
</evidence>
<dbReference type="FunFam" id="3.40.50.720:FF:000047">
    <property type="entry name" value="NADP-dependent L-serine/L-allo-threonine dehydrogenase"/>
    <property type="match status" value="1"/>
</dbReference>
<accession>A0A366DKC7</accession>
<dbReference type="RefSeq" id="WP_113946141.1">
    <property type="nucleotide sequence ID" value="NZ_JBHEEG010000011.1"/>
</dbReference>
<dbReference type="Pfam" id="PF00106">
    <property type="entry name" value="adh_short"/>
    <property type="match status" value="1"/>
</dbReference>
<dbReference type="PANTHER" id="PTHR43115">
    <property type="entry name" value="DEHYDROGENASE/REDUCTASE SDR FAMILY MEMBER 11"/>
    <property type="match status" value="1"/>
</dbReference>
<evidence type="ECO:0000313" key="5">
    <source>
        <dbReference type="EMBL" id="RBO90533.1"/>
    </source>
</evidence>
<dbReference type="InterPro" id="IPR057326">
    <property type="entry name" value="KR_dom"/>
</dbReference>
<evidence type="ECO:0000256" key="2">
    <source>
        <dbReference type="ARBA" id="ARBA00023002"/>
    </source>
</evidence>
<comment type="similarity">
    <text evidence="1 3">Belongs to the short-chain dehydrogenases/reductases (SDR) family.</text>
</comment>
<dbReference type="OrthoDB" id="9810734at2"/>
<proteinExistence type="inferred from homology"/>
<dbReference type="PRINTS" id="PR00080">
    <property type="entry name" value="SDRFAMILY"/>
</dbReference>
<dbReference type="Gene3D" id="3.40.50.720">
    <property type="entry name" value="NAD(P)-binding Rossmann-like Domain"/>
    <property type="match status" value="1"/>
</dbReference>
<evidence type="ECO:0000259" key="4">
    <source>
        <dbReference type="SMART" id="SM00822"/>
    </source>
</evidence>
<dbReference type="InterPro" id="IPR036291">
    <property type="entry name" value="NAD(P)-bd_dom_sf"/>
</dbReference>